<evidence type="ECO:0000259" key="6">
    <source>
        <dbReference type="PROSITE" id="PS50887"/>
    </source>
</evidence>
<dbReference type="SUPFAM" id="SSF55073">
    <property type="entry name" value="Nucleotide cyclase"/>
    <property type="match status" value="1"/>
</dbReference>
<dbReference type="PANTHER" id="PTHR33121:SF70">
    <property type="entry name" value="SIGNALING PROTEIN YKOW"/>
    <property type="match status" value="1"/>
</dbReference>
<name>A0A562PRI9_9BURK</name>
<dbReference type="Gene3D" id="3.20.20.450">
    <property type="entry name" value="EAL domain"/>
    <property type="match status" value="1"/>
</dbReference>
<dbReference type="CDD" id="cd17569">
    <property type="entry name" value="REC_HupR-like"/>
    <property type="match status" value="1"/>
</dbReference>
<dbReference type="Proteomes" id="UP000437862">
    <property type="component" value="Chromosome"/>
</dbReference>
<dbReference type="Proteomes" id="UP000315112">
    <property type="component" value="Unassembled WGS sequence"/>
</dbReference>
<dbReference type="SMART" id="SM00304">
    <property type="entry name" value="HAMP"/>
    <property type="match status" value="1"/>
</dbReference>
<dbReference type="PROSITE" id="PS50885">
    <property type="entry name" value="HAMP"/>
    <property type="match status" value="1"/>
</dbReference>
<dbReference type="SMART" id="SM00052">
    <property type="entry name" value="EAL"/>
    <property type="match status" value="1"/>
</dbReference>
<dbReference type="Gene3D" id="3.40.50.2300">
    <property type="match status" value="1"/>
</dbReference>
<dbReference type="GO" id="GO:0016020">
    <property type="term" value="C:membrane"/>
    <property type="evidence" value="ECO:0007669"/>
    <property type="project" value="InterPro"/>
</dbReference>
<feature type="modified residue" description="4-aspartylphosphate" evidence="1">
    <location>
        <position position="970"/>
    </location>
</feature>
<organism evidence="8 9">
    <name type="scientific">Pseudoduganella flava</name>
    <dbReference type="NCBI Taxonomy" id="871742"/>
    <lineage>
        <taxon>Bacteria</taxon>
        <taxon>Pseudomonadati</taxon>
        <taxon>Pseudomonadota</taxon>
        <taxon>Betaproteobacteria</taxon>
        <taxon>Burkholderiales</taxon>
        <taxon>Oxalobacteraceae</taxon>
        <taxon>Telluria group</taxon>
        <taxon>Pseudoduganella</taxon>
    </lineage>
</organism>
<dbReference type="PANTHER" id="PTHR33121">
    <property type="entry name" value="CYCLIC DI-GMP PHOSPHODIESTERASE PDEF"/>
    <property type="match status" value="1"/>
</dbReference>
<dbReference type="InterPro" id="IPR001789">
    <property type="entry name" value="Sig_transdc_resp-reg_receiver"/>
</dbReference>
<dbReference type="InterPro" id="IPR011006">
    <property type="entry name" value="CheY-like_superfamily"/>
</dbReference>
<dbReference type="Pfam" id="PF00990">
    <property type="entry name" value="GGDEF"/>
    <property type="match status" value="1"/>
</dbReference>
<evidence type="ECO:0000259" key="3">
    <source>
        <dbReference type="PROSITE" id="PS50110"/>
    </source>
</evidence>
<evidence type="ECO:0000259" key="4">
    <source>
        <dbReference type="PROSITE" id="PS50883"/>
    </source>
</evidence>
<dbReference type="SMART" id="SM00448">
    <property type="entry name" value="REC"/>
    <property type="match status" value="1"/>
</dbReference>
<keyword evidence="2" id="KW-1133">Transmembrane helix</keyword>
<reference evidence="8 9" key="1">
    <citation type="journal article" date="2015" name="Stand. Genomic Sci.">
        <title>Genomic Encyclopedia of Bacterial and Archaeal Type Strains, Phase III: the genomes of soil and plant-associated and newly described type strains.</title>
        <authorList>
            <person name="Whitman W.B."/>
            <person name="Woyke T."/>
            <person name="Klenk H.P."/>
            <person name="Zhou Y."/>
            <person name="Lilburn T.G."/>
            <person name="Beck B.J."/>
            <person name="De Vos P."/>
            <person name="Vandamme P."/>
            <person name="Eisen J.A."/>
            <person name="Garrity G."/>
            <person name="Hugenholtz P."/>
            <person name="Kyrpides N.C."/>
        </authorList>
    </citation>
    <scope>NUCLEOTIDE SEQUENCE [LARGE SCALE GENOMIC DNA]</scope>
    <source>
        <strain evidence="8 9">CGMCC 1.10685</strain>
    </source>
</reference>
<dbReference type="InterPro" id="IPR029787">
    <property type="entry name" value="Nucleotide_cyclase"/>
</dbReference>
<dbReference type="PROSITE" id="PS50110">
    <property type="entry name" value="RESPONSE_REGULATORY"/>
    <property type="match status" value="1"/>
</dbReference>
<protein>
    <submittedName>
        <fullName evidence="8">Diguanylate cyclase (GGDEF)-like protein</fullName>
    </submittedName>
    <submittedName>
        <fullName evidence="7">EAL domain-containing protein</fullName>
    </submittedName>
</protein>
<feature type="domain" description="EAL" evidence="4">
    <location>
        <begin position="655"/>
        <end position="909"/>
    </location>
</feature>
<feature type="domain" description="Response regulatory" evidence="3">
    <location>
        <begin position="921"/>
        <end position="1036"/>
    </location>
</feature>
<gene>
    <name evidence="7" type="ORF">GO485_01530</name>
    <name evidence="8" type="ORF">IP92_03049</name>
</gene>
<proteinExistence type="predicted"/>
<dbReference type="PROSITE" id="PS50883">
    <property type="entry name" value="EAL"/>
    <property type="match status" value="1"/>
</dbReference>
<dbReference type="SMART" id="SM00267">
    <property type="entry name" value="GGDEF"/>
    <property type="match status" value="1"/>
</dbReference>
<dbReference type="CDD" id="cd01949">
    <property type="entry name" value="GGDEF"/>
    <property type="match status" value="1"/>
</dbReference>
<dbReference type="CDD" id="cd01948">
    <property type="entry name" value="EAL"/>
    <property type="match status" value="1"/>
</dbReference>
<dbReference type="Gene3D" id="6.10.340.10">
    <property type="match status" value="1"/>
</dbReference>
<dbReference type="InterPro" id="IPR050706">
    <property type="entry name" value="Cyclic-di-GMP_PDE-like"/>
</dbReference>
<sequence length="1042" mass="112775">MGYPLERLSLRARLAIGFGAVIGLMVLADLAAMVGHEHSRAAFARYLDREDRISDISVNSQAAMEKARRYEKEFLLKVRLLPYDEARSRYATLVTDQVETVRANMAAIRVLGGSPDLARITREVDGAAAQYVQGFLETVELYGRLGRAGTGLQGRFTASARELELALAASGSHRLMADLLTMRREEKNFLLRGLQRHAIATFDAGARLQSGLAALPADRAEAVRPHLAEYIAAFREYRAVAARIDATAGDYLQAVNRMEPRLNELRTMSDDALADTRAAVGAAQQNMTLAVFGGGIATLLLGALIARLITRSVRRSIDASVDLAGELAAGNWAARLPALPAGHEFGALSGAMNAMAHELQQARLRDHARTAELENLNRMLRLLSRCNEIVGRAGSEEELLAALARLFADDGAWLDAHLTLGEYGGDSGVALPLRYRGEYLGELRLRACDPAGVETQEAALLHELADDLGFGIGSMREAARRQAAELALEQQANFDRDTGLPSRALFDVRVQQAARPVAVLVVGLDRLRQLVDSEGLDAGNLLLRHVGAALTAELPAGATVARLHGNELAIVVPIGDGDVLALAGRLLPAVQKPLALPRGEVSTTASIGIALSPKDGLDAADLLRAAGAAMGSAAAQGGNRLGFYAPEMNERISDLFALEADLRQALANGELCVHYQPRAILASGAIVGAEALVRWQHPVRGLLAPGEFIPVAEMCGLIAPLGTWVMREVCRQQRAWRDAGLPSLAVAVNVSPSQFRDQDLAALVRQSLDEFGLPASCIELEIVESAVMRDIEHAAQRLQALKATGVTLSLDDFGTGHSSLSRLRELPFDHLKIDQSFVRNLTTDPADAAICQSIIALAHNLRLTVIAEGVETEGQANYLRLSHCDQMQGFHFARPMPADELGRLLQRGAAPLPAREDERRTVLLVDDEPNIVASLQRLLRREGYRILTANSGAEALNILATRKVQVIVSDQRMPAMTGSEFLSRVRDLYPDTVRIMLSGYSDLATVTESVNKGAIYKFLHKPWDDQALRADIRDAFLYHEGA</sequence>
<dbReference type="EMBL" id="VLKW01000005">
    <property type="protein sequence ID" value="TWI46686.1"/>
    <property type="molecule type" value="Genomic_DNA"/>
</dbReference>
<dbReference type="Gene3D" id="3.30.70.270">
    <property type="match status" value="1"/>
</dbReference>
<evidence type="ECO:0000313" key="8">
    <source>
        <dbReference type="EMBL" id="TWI46686.1"/>
    </source>
</evidence>
<evidence type="ECO:0000256" key="2">
    <source>
        <dbReference type="SAM" id="Phobius"/>
    </source>
</evidence>
<evidence type="ECO:0000256" key="1">
    <source>
        <dbReference type="PROSITE-ProRule" id="PRU00169"/>
    </source>
</evidence>
<feature type="domain" description="GGDEF" evidence="6">
    <location>
        <begin position="515"/>
        <end position="646"/>
    </location>
</feature>
<dbReference type="SUPFAM" id="SSF158472">
    <property type="entry name" value="HAMP domain-like"/>
    <property type="match status" value="1"/>
</dbReference>
<dbReference type="NCBIfam" id="TIGR00254">
    <property type="entry name" value="GGDEF"/>
    <property type="match status" value="1"/>
</dbReference>
<reference evidence="8" key="2">
    <citation type="submission" date="2019-07" db="EMBL/GenBank/DDBJ databases">
        <authorList>
            <person name="Whitman W."/>
            <person name="Huntemann M."/>
            <person name="Clum A."/>
            <person name="Pillay M."/>
            <person name="Palaniappan K."/>
            <person name="Varghese N."/>
            <person name="Mikhailova N."/>
            <person name="Stamatis D."/>
            <person name="Reddy T."/>
            <person name="Daum C."/>
            <person name="Shapiro N."/>
            <person name="Ivanova N."/>
            <person name="Kyrpides N."/>
            <person name="Woyke T."/>
        </authorList>
    </citation>
    <scope>NUCLEOTIDE SEQUENCE</scope>
    <source>
        <strain evidence="8">CGMCC 1.10685</strain>
    </source>
</reference>
<evidence type="ECO:0000313" key="7">
    <source>
        <dbReference type="EMBL" id="QGZ37856.1"/>
    </source>
</evidence>
<dbReference type="InterPro" id="IPR000160">
    <property type="entry name" value="GGDEF_dom"/>
</dbReference>
<dbReference type="SUPFAM" id="SSF52172">
    <property type="entry name" value="CheY-like"/>
    <property type="match status" value="1"/>
</dbReference>
<dbReference type="GO" id="GO:0071111">
    <property type="term" value="F:cyclic-guanylate-specific phosphodiesterase activity"/>
    <property type="evidence" value="ECO:0007669"/>
    <property type="project" value="InterPro"/>
</dbReference>
<dbReference type="InterPro" id="IPR001633">
    <property type="entry name" value="EAL_dom"/>
</dbReference>
<keyword evidence="10" id="KW-1185">Reference proteome</keyword>
<feature type="transmembrane region" description="Helical" evidence="2">
    <location>
        <begin position="12"/>
        <end position="35"/>
    </location>
</feature>
<dbReference type="PROSITE" id="PS50887">
    <property type="entry name" value="GGDEF"/>
    <property type="match status" value="1"/>
</dbReference>
<reference evidence="7 10" key="3">
    <citation type="submission" date="2019-12" db="EMBL/GenBank/DDBJ databases">
        <title>Draft Genome Sequences of Six Type Strains of the Genus Massilia.</title>
        <authorList>
            <person name="Miess H."/>
            <person name="Frediansyah A."/>
            <person name="Goeker M."/>
            <person name="Gross H."/>
        </authorList>
    </citation>
    <scope>NUCLEOTIDE SEQUENCE [LARGE SCALE GENOMIC DNA]</scope>
    <source>
        <strain evidence="7 10">DSM 26639</strain>
    </source>
</reference>
<dbReference type="InterPro" id="IPR003660">
    <property type="entry name" value="HAMP_dom"/>
</dbReference>
<dbReference type="InterPro" id="IPR043128">
    <property type="entry name" value="Rev_trsase/Diguanyl_cyclase"/>
</dbReference>
<feature type="domain" description="HAMP" evidence="5">
    <location>
        <begin position="311"/>
        <end position="364"/>
    </location>
</feature>
<dbReference type="EMBL" id="CP046904">
    <property type="protein sequence ID" value="QGZ37856.1"/>
    <property type="molecule type" value="Genomic_DNA"/>
</dbReference>
<dbReference type="SUPFAM" id="SSF141868">
    <property type="entry name" value="EAL domain-like"/>
    <property type="match status" value="1"/>
</dbReference>
<dbReference type="Pfam" id="PF00672">
    <property type="entry name" value="HAMP"/>
    <property type="match status" value="1"/>
</dbReference>
<keyword evidence="2" id="KW-0472">Membrane</keyword>
<evidence type="ECO:0000259" key="5">
    <source>
        <dbReference type="PROSITE" id="PS50885"/>
    </source>
</evidence>
<evidence type="ECO:0000313" key="10">
    <source>
        <dbReference type="Proteomes" id="UP000437862"/>
    </source>
</evidence>
<keyword evidence="1" id="KW-0597">Phosphoprotein</keyword>
<keyword evidence="2" id="KW-0812">Transmembrane</keyword>
<dbReference type="FunFam" id="3.20.20.450:FF:000001">
    <property type="entry name" value="Cyclic di-GMP phosphodiesterase yahA"/>
    <property type="match status" value="1"/>
</dbReference>
<accession>A0A562PRI9</accession>
<dbReference type="Pfam" id="PF00072">
    <property type="entry name" value="Response_reg"/>
    <property type="match status" value="1"/>
</dbReference>
<dbReference type="AlphaFoldDB" id="A0A562PRI9"/>
<dbReference type="InterPro" id="IPR035919">
    <property type="entry name" value="EAL_sf"/>
</dbReference>
<dbReference type="GO" id="GO:0000160">
    <property type="term" value="P:phosphorelay signal transduction system"/>
    <property type="evidence" value="ECO:0007669"/>
    <property type="project" value="InterPro"/>
</dbReference>
<dbReference type="Pfam" id="PF00563">
    <property type="entry name" value="EAL"/>
    <property type="match status" value="1"/>
</dbReference>
<evidence type="ECO:0000313" key="9">
    <source>
        <dbReference type="Proteomes" id="UP000315112"/>
    </source>
</evidence>